<feature type="domain" description="Helicase-associated" evidence="2">
    <location>
        <begin position="257"/>
        <end position="335"/>
    </location>
</feature>
<feature type="region of interest" description="Disordered" evidence="1">
    <location>
        <begin position="1"/>
        <end position="25"/>
    </location>
</feature>
<sequence>MDISTSIFGMSASSNENEKSKDDCGEETRIPDAIEFLNQNLNQNPDADSGGGDLLNALAIICDDNHASRMNHMQGIDTAAISQDASSHQMALLSNDMPLLASANNKRHHPGQAYYHPRDHSDSPATTSHEDSVDHHHHHHHPAALDDHSHDEKPQGKRRRKSRCTHPRLTWEERIQQLQDYKDEHGDLLIPIRFKENPSLGKFVHNTREQYKLFLRNQKQEQGGSKPTKRCSLTPERIAQLEALGFAWSTDRTKHQKEDWEARLQQLKDYKAKHGDCLVPHGYAEDPSFAEWVHRQRTTHAHMLKEQADHSPHHSHHPPNPLVGERMIQLEELGFHFTVHADKWMEHWKELKAYKAMHGDCLVPTHCPENPKLGRWVHTQRHQRRLQLKGKKSCMTDERVQLLDSLGFSWDVRHLNHHHHHHDPTDFVAPNFVPFEPQQQAYLDQSNIQGHHQQHQQSTMAVHGMPPPDQECLLQMQQGNNPNASNADIFGHGMAMV</sequence>
<feature type="compositionally biased region" description="Basic and acidic residues" evidence="1">
    <location>
        <begin position="16"/>
        <end position="25"/>
    </location>
</feature>
<dbReference type="Proteomes" id="UP001153069">
    <property type="component" value="Unassembled WGS sequence"/>
</dbReference>
<evidence type="ECO:0000256" key="1">
    <source>
        <dbReference type="SAM" id="MobiDB-lite"/>
    </source>
</evidence>
<gene>
    <name evidence="3" type="ORF">SEMRO_1007_G230420.1</name>
</gene>
<feature type="domain" description="Helicase-associated" evidence="2">
    <location>
        <begin position="169"/>
        <end position="246"/>
    </location>
</feature>
<keyword evidence="3" id="KW-0347">Helicase</keyword>
<dbReference type="OrthoDB" id="498381at2759"/>
<feature type="region of interest" description="Disordered" evidence="1">
    <location>
        <begin position="102"/>
        <end position="165"/>
    </location>
</feature>
<accession>A0A9N8EIF7</accession>
<evidence type="ECO:0000259" key="2">
    <source>
        <dbReference type="Pfam" id="PF03457"/>
    </source>
</evidence>
<dbReference type="GO" id="GO:0004386">
    <property type="term" value="F:helicase activity"/>
    <property type="evidence" value="ECO:0007669"/>
    <property type="project" value="UniProtKB-KW"/>
</dbReference>
<proteinExistence type="predicted"/>
<dbReference type="PANTHER" id="PTHR33418:SF1">
    <property type="entry name" value="HELICASE-ASSOCIATED DOMAIN-CONTAINING PROTEIN"/>
    <property type="match status" value="1"/>
</dbReference>
<evidence type="ECO:0000313" key="3">
    <source>
        <dbReference type="EMBL" id="CAB9519304.1"/>
    </source>
</evidence>
<keyword evidence="3" id="KW-0547">Nucleotide-binding</keyword>
<dbReference type="Gene3D" id="6.10.140.530">
    <property type="match status" value="3"/>
</dbReference>
<keyword evidence="3" id="KW-0378">Hydrolase</keyword>
<protein>
    <submittedName>
        <fullName evidence="3">Helicase</fullName>
    </submittedName>
</protein>
<keyword evidence="4" id="KW-1185">Reference proteome</keyword>
<feature type="compositionally biased region" description="Basic residues" evidence="1">
    <location>
        <begin position="156"/>
        <end position="165"/>
    </location>
</feature>
<dbReference type="PANTHER" id="PTHR33418">
    <property type="entry name" value="HELICASE-ASSOCIATED"/>
    <property type="match status" value="1"/>
</dbReference>
<feature type="compositionally biased region" description="Polar residues" evidence="1">
    <location>
        <begin position="1"/>
        <end position="15"/>
    </location>
</feature>
<comment type="caution">
    <text evidence="3">The sequence shown here is derived from an EMBL/GenBank/DDBJ whole genome shotgun (WGS) entry which is preliminary data.</text>
</comment>
<dbReference type="Pfam" id="PF03457">
    <property type="entry name" value="HA"/>
    <property type="match status" value="3"/>
</dbReference>
<name>A0A9N8EIF7_9STRA</name>
<feature type="compositionally biased region" description="Basic and acidic residues" evidence="1">
    <location>
        <begin position="116"/>
        <end position="134"/>
    </location>
</feature>
<feature type="domain" description="Helicase-associated" evidence="2">
    <location>
        <begin position="341"/>
        <end position="408"/>
    </location>
</feature>
<evidence type="ECO:0000313" key="4">
    <source>
        <dbReference type="Proteomes" id="UP001153069"/>
    </source>
</evidence>
<dbReference type="EMBL" id="CAICTM010001005">
    <property type="protein sequence ID" value="CAB9519304.1"/>
    <property type="molecule type" value="Genomic_DNA"/>
</dbReference>
<organism evidence="3 4">
    <name type="scientific">Seminavis robusta</name>
    <dbReference type="NCBI Taxonomy" id="568900"/>
    <lineage>
        <taxon>Eukaryota</taxon>
        <taxon>Sar</taxon>
        <taxon>Stramenopiles</taxon>
        <taxon>Ochrophyta</taxon>
        <taxon>Bacillariophyta</taxon>
        <taxon>Bacillariophyceae</taxon>
        <taxon>Bacillariophycidae</taxon>
        <taxon>Naviculales</taxon>
        <taxon>Naviculaceae</taxon>
        <taxon>Seminavis</taxon>
    </lineage>
</organism>
<feature type="compositionally biased region" description="Basic and acidic residues" evidence="1">
    <location>
        <begin position="143"/>
        <end position="155"/>
    </location>
</feature>
<reference evidence="3" key="1">
    <citation type="submission" date="2020-06" db="EMBL/GenBank/DDBJ databases">
        <authorList>
            <consortium name="Plant Systems Biology data submission"/>
        </authorList>
    </citation>
    <scope>NUCLEOTIDE SEQUENCE</scope>
    <source>
        <strain evidence="3">D6</strain>
    </source>
</reference>
<dbReference type="InterPro" id="IPR005114">
    <property type="entry name" value="Helicase_assoc"/>
</dbReference>
<keyword evidence="3" id="KW-0067">ATP-binding</keyword>
<dbReference type="AlphaFoldDB" id="A0A9N8EIF7"/>